<evidence type="ECO:0000259" key="4">
    <source>
        <dbReference type="PROSITE" id="PS50075"/>
    </source>
</evidence>
<dbReference type="PROSITE" id="PS00455">
    <property type="entry name" value="AMP_BINDING"/>
    <property type="match status" value="1"/>
</dbReference>
<dbReference type="Gene3D" id="3.40.50.12230">
    <property type="match status" value="1"/>
</dbReference>
<name>A0ABP9VRM5_9BACT</name>
<keyword evidence="5" id="KW-0436">Ligase</keyword>
<sequence length="1564" mass="172771">MTQPHSAFLLGDRFLVVQCAETLLARGFQIAAVASSHPDVLQWARDQRIACVDPRSNSHALADAAVEAAPFDFLLSITYLQMIPRDVIALAKRMAINFHDSYLPSYAGLNSTAWAIAANEPRHGITWHVLTDQPDTGDIVLQVPIEIAKDETSLTLNTKCFEAATNSFDTLIDQILDRSFCPTPQNLQQRSYFSRDQRFPCEGWIDTSASAIACAAVVRALDFGDRFENPLALPKIRYRDQWWITRTAEVLNESSMATPGTIVAVESDAIVVATQTTNLRLGNLSRLDEAGSNDKRVADAFVAGELLDALTESQQNAINGAAASAAKHQSFWIERLANVRPLGMLRDASQTDHESTAETKLPISVPEGWEIDDIIAAFALFLSRVSGNKNFDVAYDDSSPVAAEVFAAHRPLKIEMNPYESFASHRENIRTERGLIQRHGFYAVDLPLRYPAILDTPLDDTASVHVVDSLAQTSRCNSPLSLWVTSDGSSAVLRYRPQQLDDRRGQLLSRLPLFIAGCEPENSQPVRNLSLLSKLETQQILLERNRTTRDYDHRETIDRAIQSQARRTPLAIALVDGTQQWTYQQLAAEVDRLAAIFQSKRIGEGDLVGIATTRSLGMVAAMIAVMKTGAAYVPLDLEFPPRRIALMIEDAGLRCILVDRLSRVRVPQGQTETIDIGDVAASQGEIENPTTPDSASRSSELAYVIYTSGSTGRPKGVMVTHQNVINFFAAMDELIPHDPPGTWLAVTSLSFDISVLELLWTLSRGFKVVLHDTPSRLASTAKLHSNTKPIDFGLFYFSSSANQSESPYQLLLEGARFADEHDFSSVWTPERHFHDFGGLYPNPSVTSAAVAAITNRIQIRSGSVVLPLHHPARVAEEWSVVDQISKGRVGISFASGWQPNDFIFAPENYANAKAVMLENIDVVRRLWRGETVEFDGHDGNKVAIQTYPRPLQNELPVWVTTAGNEATFRMAGSIGANILTHLLGQSTEELASRIDAYRDARAKAGHAGPGEVTVMVHTFVGDSNDEVRELVRKPLIEYLRTSASLLKGFSHTWAAFKKRTDGTTVAELDLDKISDAEMDDLLAFSFERYFQSSGLFGTPEKCLDLVRQLSDAGVTEIACLIDFGVAADVAYDHLKDLDTLRRRAQSEIASPSVATESMLDLVRQHGVTHFQCTPSMAQMLFEDDDSRIAITSIPHLMLGGEALPAQLADQIFTETASARLVNVYGPTETTVWSTSKVIDRDAKFAGSIGKPIANTWIYILDEFLQPLPDGVAGNLWIGGDGVAAGYLRQDELTAERFRPDPFSDVDGGRMYNTGDLARWNAEGEIEFLGRSDFQLKIRGHRIELGEIENAIDSNPLVRQSVVIADPDATPAVELVAYVVLRDSSVNSAVPSEEIKTTLRDSLRKTLPSHMIPSRWVCLDEFPLTPNGKIDRKSLPRSIRDEVPSSARKLTEAVNLDATQQKLETIWCETLQLDSIQLDDNFFDLGGHSLLAVRAHRMVKDQMSASIVITDLFRFPTIRTLSRHIDAMTTRPSDDSPPMSRVSAGQSRASRRKALLSKRRGERST</sequence>
<dbReference type="Pfam" id="PF00296">
    <property type="entry name" value="Bac_luciferase"/>
    <property type="match status" value="1"/>
</dbReference>
<dbReference type="Gene3D" id="3.20.20.30">
    <property type="entry name" value="Luciferase-like domain"/>
    <property type="match status" value="1"/>
</dbReference>
<dbReference type="Pfam" id="PF00550">
    <property type="entry name" value="PP-binding"/>
    <property type="match status" value="1"/>
</dbReference>
<comment type="caution">
    <text evidence="5">The sequence shown here is derived from an EMBL/GenBank/DDBJ whole genome shotgun (WGS) entry which is preliminary data.</text>
</comment>
<dbReference type="Pfam" id="PF00551">
    <property type="entry name" value="Formyl_trans_N"/>
    <property type="match status" value="1"/>
</dbReference>
<dbReference type="Pfam" id="PF13193">
    <property type="entry name" value="AMP-binding_C"/>
    <property type="match status" value="1"/>
</dbReference>
<dbReference type="SUPFAM" id="SSF53328">
    <property type="entry name" value="Formyltransferase"/>
    <property type="match status" value="1"/>
</dbReference>
<feature type="region of interest" description="Disordered" evidence="3">
    <location>
        <begin position="1526"/>
        <end position="1564"/>
    </location>
</feature>
<protein>
    <submittedName>
        <fullName evidence="5">D-alanine--D-alanyl carrier protein ligase</fullName>
    </submittedName>
</protein>
<dbReference type="InterPro" id="IPR000873">
    <property type="entry name" value="AMP-dep_synth/lig_dom"/>
</dbReference>
<evidence type="ECO:0000256" key="2">
    <source>
        <dbReference type="ARBA" id="ARBA00022553"/>
    </source>
</evidence>
<dbReference type="SUPFAM" id="SSF50486">
    <property type="entry name" value="FMT C-terminal domain-like"/>
    <property type="match status" value="1"/>
</dbReference>
<dbReference type="InterPro" id="IPR036736">
    <property type="entry name" value="ACP-like_sf"/>
</dbReference>
<dbReference type="GO" id="GO:0016874">
    <property type="term" value="F:ligase activity"/>
    <property type="evidence" value="ECO:0007669"/>
    <property type="project" value="UniProtKB-KW"/>
</dbReference>
<evidence type="ECO:0000313" key="5">
    <source>
        <dbReference type="EMBL" id="GAA5506883.1"/>
    </source>
</evidence>
<evidence type="ECO:0000313" key="6">
    <source>
        <dbReference type="Proteomes" id="UP001416858"/>
    </source>
</evidence>
<proteinExistence type="predicted"/>
<dbReference type="PANTHER" id="PTHR45527">
    <property type="entry name" value="NONRIBOSOMAL PEPTIDE SYNTHETASE"/>
    <property type="match status" value="1"/>
</dbReference>
<dbReference type="InterPro" id="IPR042099">
    <property type="entry name" value="ANL_N_sf"/>
</dbReference>
<keyword evidence="2" id="KW-0597">Phosphoprotein</keyword>
<dbReference type="RefSeq" id="WP_345683787.1">
    <property type="nucleotide sequence ID" value="NZ_BAABRO010000004.1"/>
</dbReference>
<dbReference type="Gene3D" id="3.30.300.30">
    <property type="match status" value="1"/>
</dbReference>
<dbReference type="Gene3D" id="1.10.1200.10">
    <property type="entry name" value="ACP-like"/>
    <property type="match status" value="1"/>
</dbReference>
<evidence type="ECO:0000256" key="3">
    <source>
        <dbReference type="SAM" id="MobiDB-lite"/>
    </source>
</evidence>
<dbReference type="InterPro" id="IPR020806">
    <property type="entry name" value="PKS_PP-bd"/>
</dbReference>
<dbReference type="InterPro" id="IPR025110">
    <property type="entry name" value="AMP-bd_C"/>
</dbReference>
<dbReference type="Gene3D" id="3.40.50.12780">
    <property type="entry name" value="N-terminal domain of ligase-like"/>
    <property type="match status" value="1"/>
</dbReference>
<dbReference type="PANTHER" id="PTHR45527:SF1">
    <property type="entry name" value="FATTY ACID SYNTHASE"/>
    <property type="match status" value="1"/>
</dbReference>
<dbReference type="InterPro" id="IPR009081">
    <property type="entry name" value="PP-bd_ACP"/>
</dbReference>
<dbReference type="PROSITE" id="PS50075">
    <property type="entry name" value="CARRIER"/>
    <property type="match status" value="1"/>
</dbReference>
<dbReference type="EMBL" id="BAABRO010000004">
    <property type="protein sequence ID" value="GAA5506883.1"/>
    <property type="molecule type" value="Genomic_DNA"/>
</dbReference>
<dbReference type="InterPro" id="IPR045851">
    <property type="entry name" value="AMP-bd_C_sf"/>
</dbReference>
<feature type="domain" description="Carrier" evidence="4">
    <location>
        <begin position="1453"/>
        <end position="1528"/>
    </location>
</feature>
<dbReference type="SUPFAM" id="SSF51679">
    <property type="entry name" value="Bacterial luciferase-like"/>
    <property type="match status" value="1"/>
</dbReference>
<dbReference type="Gene3D" id="3.40.50.980">
    <property type="match status" value="2"/>
</dbReference>
<keyword evidence="1" id="KW-0596">Phosphopantetheine</keyword>
<dbReference type="InterPro" id="IPR024011">
    <property type="entry name" value="Biosynth_lucif-like_mOase_dom"/>
</dbReference>
<dbReference type="InterPro" id="IPR036477">
    <property type="entry name" value="Formyl_transf_N_sf"/>
</dbReference>
<evidence type="ECO:0000256" key="1">
    <source>
        <dbReference type="ARBA" id="ARBA00022450"/>
    </source>
</evidence>
<dbReference type="InterPro" id="IPR002376">
    <property type="entry name" value="Formyl_transf_N"/>
</dbReference>
<dbReference type="Proteomes" id="UP001416858">
    <property type="component" value="Unassembled WGS sequence"/>
</dbReference>
<dbReference type="CDD" id="cd05930">
    <property type="entry name" value="A_NRPS"/>
    <property type="match status" value="1"/>
</dbReference>
<accession>A0ABP9VRM5</accession>
<dbReference type="InterPro" id="IPR011251">
    <property type="entry name" value="Luciferase-like_dom"/>
</dbReference>
<dbReference type="NCBIfam" id="TIGR04020">
    <property type="entry name" value="seco_metab_LLM"/>
    <property type="match status" value="1"/>
</dbReference>
<dbReference type="Pfam" id="PF00501">
    <property type="entry name" value="AMP-binding"/>
    <property type="match status" value="2"/>
</dbReference>
<dbReference type="InterPro" id="IPR036661">
    <property type="entry name" value="Luciferase-like_sf"/>
</dbReference>
<dbReference type="SUPFAM" id="SSF47336">
    <property type="entry name" value="ACP-like"/>
    <property type="match status" value="1"/>
</dbReference>
<reference evidence="5 6" key="1">
    <citation type="submission" date="2024-02" db="EMBL/GenBank/DDBJ databases">
        <title>Rhodopirellula caenicola NBRC 110016.</title>
        <authorList>
            <person name="Ichikawa N."/>
            <person name="Katano-Makiyama Y."/>
            <person name="Hidaka K."/>
        </authorList>
    </citation>
    <scope>NUCLEOTIDE SEQUENCE [LARGE SCALE GENOMIC DNA]</scope>
    <source>
        <strain evidence="5 6">NBRC 110016</strain>
    </source>
</reference>
<dbReference type="SMART" id="SM00823">
    <property type="entry name" value="PKS_PP"/>
    <property type="match status" value="1"/>
</dbReference>
<feature type="compositionally biased region" description="Basic residues" evidence="3">
    <location>
        <begin position="1548"/>
        <end position="1564"/>
    </location>
</feature>
<keyword evidence="6" id="KW-1185">Reference proteome</keyword>
<dbReference type="InterPro" id="IPR020845">
    <property type="entry name" value="AMP-binding_CS"/>
</dbReference>
<dbReference type="InterPro" id="IPR011034">
    <property type="entry name" value="Formyl_transferase-like_C_sf"/>
</dbReference>
<dbReference type="SUPFAM" id="SSF56801">
    <property type="entry name" value="Acetyl-CoA synthetase-like"/>
    <property type="match status" value="2"/>
</dbReference>
<organism evidence="5 6">
    <name type="scientific">Novipirellula caenicola</name>
    <dbReference type="NCBI Taxonomy" id="1536901"/>
    <lineage>
        <taxon>Bacteria</taxon>
        <taxon>Pseudomonadati</taxon>
        <taxon>Planctomycetota</taxon>
        <taxon>Planctomycetia</taxon>
        <taxon>Pirellulales</taxon>
        <taxon>Pirellulaceae</taxon>
        <taxon>Novipirellula</taxon>
    </lineage>
</organism>
<gene>
    <name evidence="5" type="primary">dltA_2</name>
    <name evidence="5" type="ORF">Rcae01_02336</name>
</gene>